<sequence>VLYRKMKSFPYKMQNTIPKYTSNLVFTVQEEESLEKYFIKSSQIQYGLTYHQAQTLAYEFAIHCNKNNIPKSLF</sequence>
<evidence type="ECO:0000313" key="1">
    <source>
        <dbReference type="EMBL" id="KAJ8969963.1"/>
    </source>
</evidence>
<keyword evidence="2" id="KW-1185">Reference proteome</keyword>
<evidence type="ECO:0000313" key="2">
    <source>
        <dbReference type="Proteomes" id="UP001162156"/>
    </source>
</evidence>
<dbReference type="Proteomes" id="UP001162156">
    <property type="component" value="Unassembled WGS sequence"/>
</dbReference>
<dbReference type="EMBL" id="JANEYF010000423">
    <property type="protein sequence ID" value="KAJ8969963.1"/>
    <property type="molecule type" value="Genomic_DNA"/>
</dbReference>
<gene>
    <name evidence="1" type="ORF">NQ314_001486</name>
</gene>
<reference evidence="1" key="1">
    <citation type="journal article" date="2023" name="Insect Mol. Biol.">
        <title>Genome sequencing provides insights into the evolution of gene families encoding plant cell wall-degrading enzymes in longhorned beetles.</title>
        <authorList>
            <person name="Shin N.R."/>
            <person name="Okamura Y."/>
            <person name="Kirsch R."/>
            <person name="Pauchet Y."/>
        </authorList>
    </citation>
    <scope>NUCLEOTIDE SEQUENCE</scope>
    <source>
        <strain evidence="1">RBIC_L_NR</strain>
    </source>
</reference>
<accession>A0AAV8ZU24</accession>
<protein>
    <submittedName>
        <fullName evidence="1">Uncharacterized protein</fullName>
    </submittedName>
</protein>
<proteinExistence type="predicted"/>
<name>A0AAV8ZU24_9CUCU</name>
<dbReference type="AlphaFoldDB" id="A0AAV8ZU24"/>
<feature type="non-terminal residue" evidence="1">
    <location>
        <position position="1"/>
    </location>
</feature>
<organism evidence="1 2">
    <name type="scientific">Rhamnusium bicolor</name>
    <dbReference type="NCBI Taxonomy" id="1586634"/>
    <lineage>
        <taxon>Eukaryota</taxon>
        <taxon>Metazoa</taxon>
        <taxon>Ecdysozoa</taxon>
        <taxon>Arthropoda</taxon>
        <taxon>Hexapoda</taxon>
        <taxon>Insecta</taxon>
        <taxon>Pterygota</taxon>
        <taxon>Neoptera</taxon>
        <taxon>Endopterygota</taxon>
        <taxon>Coleoptera</taxon>
        <taxon>Polyphaga</taxon>
        <taxon>Cucujiformia</taxon>
        <taxon>Chrysomeloidea</taxon>
        <taxon>Cerambycidae</taxon>
        <taxon>Lepturinae</taxon>
        <taxon>Rhagiini</taxon>
        <taxon>Rhamnusium</taxon>
    </lineage>
</organism>
<comment type="caution">
    <text evidence="1">The sequence shown here is derived from an EMBL/GenBank/DDBJ whole genome shotgun (WGS) entry which is preliminary data.</text>
</comment>